<feature type="transmembrane region" description="Helical" evidence="9">
    <location>
        <begin position="516"/>
        <end position="534"/>
    </location>
</feature>
<feature type="transmembrane region" description="Helical" evidence="9">
    <location>
        <begin position="477"/>
        <end position="496"/>
    </location>
</feature>
<keyword evidence="4" id="KW-0547">Nucleotide-binding</keyword>
<feature type="transmembrane region" description="Helical" evidence="9">
    <location>
        <begin position="442"/>
        <end position="465"/>
    </location>
</feature>
<dbReference type="InterPro" id="IPR013525">
    <property type="entry name" value="ABC2_TM"/>
</dbReference>
<evidence type="ECO:0000256" key="5">
    <source>
        <dbReference type="ARBA" id="ARBA00022840"/>
    </source>
</evidence>
<keyword evidence="3 9" id="KW-0812">Transmembrane</keyword>
<feature type="transmembrane region" description="Helical" evidence="9">
    <location>
        <begin position="1231"/>
        <end position="1253"/>
    </location>
</feature>
<keyword evidence="5" id="KW-0067">ATP-binding</keyword>
<organism evidence="11 12">
    <name type="scientific">Linnemannia gamsii</name>
    <dbReference type="NCBI Taxonomy" id="64522"/>
    <lineage>
        <taxon>Eukaryota</taxon>
        <taxon>Fungi</taxon>
        <taxon>Fungi incertae sedis</taxon>
        <taxon>Mucoromycota</taxon>
        <taxon>Mortierellomycotina</taxon>
        <taxon>Mortierellomycetes</taxon>
        <taxon>Mortierellales</taxon>
        <taxon>Mortierellaceae</taxon>
        <taxon>Linnemannia</taxon>
    </lineage>
</organism>
<feature type="transmembrane region" description="Helical" evidence="9">
    <location>
        <begin position="546"/>
        <end position="566"/>
    </location>
</feature>
<evidence type="ECO:0000256" key="4">
    <source>
        <dbReference type="ARBA" id="ARBA00022741"/>
    </source>
</evidence>
<dbReference type="EMBL" id="JAAAIN010000924">
    <property type="protein sequence ID" value="KAG0309621.1"/>
    <property type="molecule type" value="Genomic_DNA"/>
</dbReference>
<evidence type="ECO:0000256" key="1">
    <source>
        <dbReference type="ARBA" id="ARBA00004141"/>
    </source>
</evidence>
<feature type="domain" description="ABC transporter" evidence="10">
    <location>
        <begin position="75"/>
        <end position="336"/>
    </location>
</feature>
<dbReference type="OrthoDB" id="66620at2759"/>
<evidence type="ECO:0000256" key="6">
    <source>
        <dbReference type="ARBA" id="ARBA00022989"/>
    </source>
</evidence>
<feature type="transmembrane region" description="Helical" evidence="9">
    <location>
        <begin position="635"/>
        <end position="655"/>
    </location>
</feature>
<dbReference type="PANTHER" id="PTHR48041:SF119">
    <property type="entry name" value="ROA1P"/>
    <property type="match status" value="1"/>
</dbReference>
<keyword evidence="2" id="KW-0813">Transport</keyword>
<dbReference type="AlphaFoldDB" id="A0A9P6R3Y4"/>
<evidence type="ECO:0000256" key="7">
    <source>
        <dbReference type="ARBA" id="ARBA00023136"/>
    </source>
</evidence>
<dbReference type="GO" id="GO:0005524">
    <property type="term" value="F:ATP binding"/>
    <property type="evidence" value="ECO:0007669"/>
    <property type="project" value="UniProtKB-KW"/>
</dbReference>
<name>A0A9P6R3Y4_9FUNG</name>
<feature type="region of interest" description="Disordered" evidence="8">
    <location>
        <begin position="213"/>
        <end position="232"/>
    </location>
</feature>
<reference evidence="11" key="1">
    <citation type="journal article" date="2020" name="Fungal Divers.">
        <title>Resolving the Mortierellaceae phylogeny through synthesis of multi-gene phylogenetics and phylogenomics.</title>
        <authorList>
            <person name="Vandepol N."/>
            <person name="Liber J."/>
            <person name="Desiro A."/>
            <person name="Na H."/>
            <person name="Kennedy M."/>
            <person name="Barry K."/>
            <person name="Grigoriev I.V."/>
            <person name="Miller A.N."/>
            <person name="O'Donnell K."/>
            <person name="Stajich J.E."/>
            <person name="Bonito G."/>
        </authorList>
    </citation>
    <scope>NUCLEOTIDE SEQUENCE</scope>
    <source>
        <strain evidence="11">NVP60</strain>
    </source>
</reference>
<dbReference type="Proteomes" id="UP000823405">
    <property type="component" value="Unassembled WGS sequence"/>
</dbReference>
<dbReference type="GO" id="GO:0016020">
    <property type="term" value="C:membrane"/>
    <property type="evidence" value="ECO:0007669"/>
    <property type="project" value="UniProtKB-SubCell"/>
</dbReference>
<keyword evidence="7 9" id="KW-0472">Membrane</keyword>
<accession>A0A9P6R3Y4</accession>
<dbReference type="Gene3D" id="3.40.50.300">
    <property type="entry name" value="P-loop containing nucleotide triphosphate hydrolases"/>
    <property type="match status" value="2"/>
</dbReference>
<feature type="transmembrane region" description="Helical" evidence="9">
    <location>
        <begin position="1111"/>
        <end position="1132"/>
    </location>
</feature>
<evidence type="ECO:0000256" key="9">
    <source>
        <dbReference type="SAM" id="Phobius"/>
    </source>
</evidence>
<evidence type="ECO:0000256" key="3">
    <source>
        <dbReference type="ARBA" id="ARBA00022692"/>
    </source>
</evidence>
<protein>
    <recommendedName>
        <fullName evidence="10">ABC transporter domain-containing protein</fullName>
    </recommendedName>
</protein>
<sequence>MDQQQQPENGIEVTVCNLSLSVISPPSIITRIVRNVKPTSNNQQPSPQPINYDLAALDEDKPIPIDGLSPVSTAINLPGSSQTPDRDLKHVGISIFRNVDLTVKPGQVCIILGGSGSGKTTLLNTIAGRMIGPEIITSGDIRYNGQRPKKFWSDGSIGYLQQNDFLMPFLTVRETLTYAANLRLPRTMTKQKKLELVELVLLELGLKDCAGTRVGDPGGGESGTSGFRGISGGERRRVSAGIQLLTNPKMLLCDEVTSGKSHAFSSFEVMKSLTRLARSSQKTIIISIHQPRSEVFKLLSESGGQMVLLSKGDVVYSGPVRSALSWFESTGVGACPSGVNPFDYLLDLSMVDFASESIENVTAVRRELIVQAWADRRQSPKFSALASCANSGGESSALQDNASSPFATLTADIIPSGPGPTLLSQIKVLTSRGWRNQTRDSIVLWGCIGECIVIGLAIGCIYYQLDDSLQGIRSRASLVYSTGAVQTYLMVMILIYQLSQEIVVYDRERVDRWYGPLAYLVSRVLYSAIPNIVYPVRLRTDSLDHFVWFTLVNVGMQFVTSIPIWLRWIRYLAYPNLSYSILASNEFTDRVFACPYVGPDGNVDLLKCAPYDGNLVLLYQLDIKTGLFPGPIFRLVYYFVGFLFVAWFALTVHVVNPTSMRSGPTILEVCIKQAVKIFTHKKHIPADQAGRSARSDSSANLDKTRLEETRLDVFSRGLDRKNPVTIRVEAMSLSVFVPTSEWSFRGFLSSLKKEMREKKVLKEIDVIFPAGELTAILGGSGAGKTSLLDVLLHRTSANFRMTGNIYYNDVKNPSLRTINTVTSYVRQDDNFLLSYLTVRETLQYAAELQMDESIPRTDKYAKVEDLIDLLGLRECADVIIGNYAVKGCSGGQRRRVSIGIKLVTEPSCLFLDEPTSGLDALTAKAVVLTLKQIAASGRTVICTIHQPRTDIWHVFDNVVLLVTGGGAAYSGRADRVIEYFAEAGHIVPAFTSVPDFILDTASVNLRSAQLEEDTRRVVDALVDRFNSNKKDMLAIQLPSHSLNQLPEANPQYAHFMKAFPILARRSFVNIFRQKGLYFNKAFQPIIIAIVTSIFFASLSNKPSDVISRLGLLHHTTPFIFAGVLNNIAMYPFERDIAYHEMSDGGYGPTSFFFSFLVNEIPHEIFASLGATVWLDYINSISLLKYGSVILARNEFEDLVFDCSPEDLQLGACPFPTGQDVLRLLHFQDKNWQLYMSLFVTVVILYRFLAWLMLVAKVKSHRW</sequence>
<feature type="transmembrane region" description="Helical" evidence="9">
    <location>
        <begin position="1081"/>
        <end position="1099"/>
    </location>
</feature>
<dbReference type="SUPFAM" id="SSF52540">
    <property type="entry name" value="P-loop containing nucleoside triphosphate hydrolases"/>
    <property type="match status" value="2"/>
</dbReference>
<dbReference type="InterPro" id="IPR027417">
    <property type="entry name" value="P-loop_NTPase"/>
</dbReference>
<dbReference type="InterPro" id="IPR003439">
    <property type="entry name" value="ABC_transporter-like_ATP-bd"/>
</dbReference>
<keyword evidence="12" id="KW-1185">Reference proteome</keyword>
<dbReference type="Pfam" id="PF01061">
    <property type="entry name" value="ABC2_membrane"/>
    <property type="match status" value="2"/>
</dbReference>
<dbReference type="PROSITE" id="PS50893">
    <property type="entry name" value="ABC_TRANSPORTER_2"/>
    <property type="match status" value="2"/>
</dbReference>
<evidence type="ECO:0000256" key="8">
    <source>
        <dbReference type="SAM" id="MobiDB-lite"/>
    </source>
</evidence>
<evidence type="ECO:0000313" key="12">
    <source>
        <dbReference type="Proteomes" id="UP000823405"/>
    </source>
</evidence>
<dbReference type="SMART" id="SM00382">
    <property type="entry name" value="AAA"/>
    <property type="match status" value="2"/>
</dbReference>
<dbReference type="InterPro" id="IPR003593">
    <property type="entry name" value="AAA+_ATPase"/>
</dbReference>
<keyword evidence="6 9" id="KW-1133">Transmembrane helix</keyword>
<comment type="caution">
    <text evidence="11">The sequence shown here is derived from an EMBL/GenBank/DDBJ whole genome shotgun (WGS) entry which is preliminary data.</text>
</comment>
<dbReference type="Pfam" id="PF00005">
    <property type="entry name" value="ABC_tran"/>
    <property type="match status" value="2"/>
</dbReference>
<gene>
    <name evidence="11" type="ORF">BGZ97_013022</name>
</gene>
<comment type="subcellular location">
    <subcellularLocation>
        <location evidence="1">Membrane</location>
        <topology evidence="1">Multi-pass membrane protein</topology>
    </subcellularLocation>
</comment>
<dbReference type="InterPro" id="IPR043926">
    <property type="entry name" value="ABCG_dom"/>
</dbReference>
<proteinExistence type="predicted"/>
<evidence type="ECO:0000259" key="10">
    <source>
        <dbReference type="PROSITE" id="PS50893"/>
    </source>
</evidence>
<evidence type="ECO:0000313" key="11">
    <source>
        <dbReference type="EMBL" id="KAG0309621.1"/>
    </source>
</evidence>
<dbReference type="GO" id="GO:0140359">
    <property type="term" value="F:ABC-type transporter activity"/>
    <property type="evidence" value="ECO:0007669"/>
    <property type="project" value="InterPro"/>
</dbReference>
<feature type="domain" description="ABC transporter" evidence="10">
    <location>
        <begin position="746"/>
        <end position="989"/>
    </location>
</feature>
<evidence type="ECO:0000256" key="2">
    <source>
        <dbReference type="ARBA" id="ARBA00022448"/>
    </source>
</evidence>
<dbReference type="GO" id="GO:0016887">
    <property type="term" value="F:ATP hydrolysis activity"/>
    <property type="evidence" value="ECO:0007669"/>
    <property type="project" value="InterPro"/>
</dbReference>
<dbReference type="PANTHER" id="PTHR48041">
    <property type="entry name" value="ABC TRANSPORTER G FAMILY MEMBER 28"/>
    <property type="match status" value="1"/>
</dbReference>
<dbReference type="Pfam" id="PF19055">
    <property type="entry name" value="ABC2_membrane_7"/>
    <property type="match status" value="1"/>
</dbReference>
<dbReference type="InterPro" id="IPR050352">
    <property type="entry name" value="ABCG_transporters"/>
</dbReference>